<proteinExistence type="predicted"/>
<feature type="signal peptide" evidence="1">
    <location>
        <begin position="1"/>
        <end position="24"/>
    </location>
</feature>
<keyword evidence="1" id="KW-0732">Signal</keyword>
<protein>
    <submittedName>
        <fullName evidence="2">Uncharacterized protein</fullName>
    </submittedName>
</protein>
<gene>
    <name evidence="2" type="ORF">HG66A1_37780</name>
</gene>
<dbReference type="EMBL" id="CP036266">
    <property type="protein sequence ID" value="QDT21973.1"/>
    <property type="molecule type" value="Genomic_DNA"/>
</dbReference>
<organism evidence="2 3">
    <name type="scientific">Gimesia chilikensis</name>
    <dbReference type="NCBI Taxonomy" id="2605989"/>
    <lineage>
        <taxon>Bacteria</taxon>
        <taxon>Pseudomonadati</taxon>
        <taxon>Planctomycetota</taxon>
        <taxon>Planctomycetia</taxon>
        <taxon>Planctomycetales</taxon>
        <taxon>Planctomycetaceae</taxon>
        <taxon>Gimesia</taxon>
    </lineage>
</organism>
<sequence precursor="true">MIRFALFLGILAALTAFTTNPAKAADNSYVHGYLGHTLSGHGYLSSGYGHSTYRQRLQHGYVNHGYSAREYGHGSFRQSHIDRGYYNYPSYSHRGAVQIMTPHLDFRLGH</sequence>
<evidence type="ECO:0000313" key="2">
    <source>
        <dbReference type="EMBL" id="QDT21973.1"/>
    </source>
</evidence>
<name>A0A517PRG6_9PLAN</name>
<reference evidence="2 3" key="1">
    <citation type="submission" date="2019-02" db="EMBL/GenBank/DDBJ databases">
        <title>Deep-cultivation of Planctomycetes and their phenomic and genomic characterization uncovers novel biology.</title>
        <authorList>
            <person name="Wiegand S."/>
            <person name="Jogler M."/>
            <person name="Boedeker C."/>
            <person name="Pinto D."/>
            <person name="Vollmers J."/>
            <person name="Rivas-Marin E."/>
            <person name="Kohn T."/>
            <person name="Peeters S.H."/>
            <person name="Heuer A."/>
            <person name="Rast P."/>
            <person name="Oberbeckmann S."/>
            <person name="Bunk B."/>
            <person name="Jeske O."/>
            <person name="Meyerdierks A."/>
            <person name="Storesund J.E."/>
            <person name="Kallscheuer N."/>
            <person name="Luecker S."/>
            <person name="Lage O.M."/>
            <person name="Pohl T."/>
            <person name="Merkel B.J."/>
            <person name="Hornburger P."/>
            <person name="Mueller R.-W."/>
            <person name="Bruemmer F."/>
            <person name="Labrenz M."/>
            <person name="Spormann A.M."/>
            <person name="Op den Camp H."/>
            <person name="Overmann J."/>
            <person name="Amann R."/>
            <person name="Jetten M.S.M."/>
            <person name="Mascher T."/>
            <person name="Medema M.H."/>
            <person name="Devos D.P."/>
            <person name="Kaster A.-K."/>
            <person name="Ovreas L."/>
            <person name="Rohde M."/>
            <person name="Galperin M.Y."/>
            <person name="Jogler C."/>
        </authorList>
    </citation>
    <scope>NUCLEOTIDE SEQUENCE [LARGE SCALE GENOMIC DNA]</scope>
    <source>
        <strain evidence="2 3">HG66A1</strain>
    </source>
</reference>
<dbReference type="AlphaFoldDB" id="A0A517PRG6"/>
<evidence type="ECO:0000256" key="1">
    <source>
        <dbReference type="SAM" id="SignalP"/>
    </source>
</evidence>
<keyword evidence="3" id="KW-1185">Reference proteome</keyword>
<dbReference type="Proteomes" id="UP000320421">
    <property type="component" value="Chromosome"/>
</dbReference>
<feature type="chain" id="PRO_5021852858" evidence="1">
    <location>
        <begin position="25"/>
        <end position="110"/>
    </location>
</feature>
<accession>A0A517PRG6</accession>
<evidence type="ECO:0000313" key="3">
    <source>
        <dbReference type="Proteomes" id="UP000320421"/>
    </source>
</evidence>